<dbReference type="Proteomes" id="UP001548189">
    <property type="component" value="Unassembled WGS sequence"/>
</dbReference>
<evidence type="ECO:0000313" key="1">
    <source>
        <dbReference type="EMBL" id="MET1253817.1"/>
    </source>
</evidence>
<keyword evidence="2" id="KW-1185">Reference proteome</keyword>
<dbReference type="EMBL" id="JBEVCJ010000001">
    <property type="protein sequence ID" value="MET1253817.1"/>
    <property type="molecule type" value="Genomic_DNA"/>
</dbReference>
<reference evidence="1 2" key="1">
    <citation type="submission" date="2024-06" db="EMBL/GenBank/DDBJ databases">
        <authorList>
            <person name="Li F."/>
        </authorList>
    </citation>
    <scope>NUCLEOTIDE SEQUENCE [LARGE SCALE GENOMIC DNA]</scope>
    <source>
        <strain evidence="1 2">GXAS 311</strain>
    </source>
</reference>
<sequence length="269" mass="30958">MLKLDTMELADAFSPKELVDEIYRQCPDITPPVPVKELAYAAGIIKIEPIDTESIEGMLVTGEGKEYGVIYFNKSNNRPIGRQRFTIGHELGHFLLLHHNGNRTCSNADVSFSSYSLDTIEKEANDFSQLLLLPEHLLKKEFDSLLPSIENLQEISDLFQMSFEATANKCTKYGSKPFALFYSKDDKLRYCWRDFKKVPYALNIDKGELLPESSQARQLKVKEQSVSEEVRVQASCWFKNTEKHKLPEIMIEQTFFQKNGYKVTLLREK</sequence>
<accession>A0ABV2BPH2</accession>
<dbReference type="Gene3D" id="1.10.10.2910">
    <property type="match status" value="1"/>
</dbReference>
<proteinExistence type="predicted"/>
<organism evidence="1 2">
    <name type="scientific">Aliikangiella maris</name>
    <dbReference type="NCBI Taxonomy" id="3162458"/>
    <lineage>
        <taxon>Bacteria</taxon>
        <taxon>Pseudomonadati</taxon>
        <taxon>Pseudomonadota</taxon>
        <taxon>Gammaproteobacteria</taxon>
        <taxon>Oceanospirillales</taxon>
        <taxon>Pleioneaceae</taxon>
        <taxon>Aliikangiella</taxon>
    </lineage>
</organism>
<dbReference type="SUPFAM" id="SSF55486">
    <property type="entry name" value="Metalloproteases ('zincins'), catalytic domain"/>
    <property type="match status" value="1"/>
</dbReference>
<dbReference type="PANTHER" id="PTHR43236">
    <property type="entry name" value="ANTITOXIN HIGA1"/>
    <property type="match status" value="1"/>
</dbReference>
<gene>
    <name evidence="1" type="ORF">ABVT43_01645</name>
</gene>
<dbReference type="PANTHER" id="PTHR43236:SF2">
    <property type="entry name" value="BLL0069 PROTEIN"/>
    <property type="match status" value="1"/>
</dbReference>
<dbReference type="Pfam" id="PF06114">
    <property type="entry name" value="Peptidase_M78"/>
    <property type="match status" value="1"/>
</dbReference>
<dbReference type="InterPro" id="IPR052345">
    <property type="entry name" value="Rad_response_metalloprotease"/>
</dbReference>
<comment type="caution">
    <text evidence="1">The sequence shown here is derived from an EMBL/GenBank/DDBJ whole genome shotgun (WGS) entry which is preliminary data.</text>
</comment>
<protein>
    <submittedName>
        <fullName evidence="1">ImmA/IrrE family metallo-endopeptidase</fullName>
    </submittedName>
</protein>
<name>A0ABV2BPH2_9GAMM</name>
<evidence type="ECO:0000313" key="2">
    <source>
        <dbReference type="Proteomes" id="UP001548189"/>
    </source>
</evidence>
<dbReference type="InterPro" id="IPR010359">
    <property type="entry name" value="IrrE_HExxH"/>
</dbReference>